<reference evidence="1 2" key="1">
    <citation type="submission" date="2016-06" db="EMBL/GenBank/DDBJ databases">
        <authorList>
            <person name="Kjaerup R.B."/>
            <person name="Dalgaard T.S."/>
            <person name="Juul-Madsen H.R."/>
        </authorList>
    </citation>
    <scope>NUCLEOTIDE SEQUENCE [LARGE SCALE GENOMIC DNA]</scope>
    <source>
        <strain evidence="1 2">DSM 45577</strain>
    </source>
</reference>
<protein>
    <submittedName>
        <fullName evidence="1">Uncharacterized protein</fullName>
    </submittedName>
</protein>
<dbReference type="Proteomes" id="UP000198937">
    <property type="component" value="Unassembled WGS sequence"/>
</dbReference>
<dbReference type="AlphaFoldDB" id="A0A1C6TYC9"/>
<evidence type="ECO:0000313" key="1">
    <source>
        <dbReference type="EMBL" id="SCL46658.1"/>
    </source>
</evidence>
<proteinExistence type="predicted"/>
<organism evidence="1 2">
    <name type="scientific">Micromonospora yangpuensis</name>
    <dbReference type="NCBI Taxonomy" id="683228"/>
    <lineage>
        <taxon>Bacteria</taxon>
        <taxon>Bacillati</taxon>
        <taxon>Actinomycetota</taxon>
        <taxon>Actinomycetes</taxon>
        <taxon>Micromonosporales</taxon>
        <taxon>Micromonosporaceae</taxon>
        <taxon>Micromonospora</taxon>
    </lineage>
</organism>
<dbReference type="RefSeq" id="WP_091433024.1">
    <property type="nucleotide sequence ID" value="NZ_BMMJ01000011.1"/>
</dbReference>
<name>A0A1C6TYC9_9ACTN</name>
<keyword evidence="2" id="KW-1185">Reference proteome</keyword>
<accession>A0A1C6TYC9</accession>
<dbReference type="OrthoDB" id="5196941at2"/>
<dbReference type="EMBL" id="FMIA01000002">
    <property type="protein sequence ID" value="SCL46658.1"/>
    <property type="molecule type" value="Genomic_DNA"/>
</dbReference>
<evidence type="ECO:0000313" key="2">
    <source>
        <dbReference type="Proteomes" id="UP000198937"/>
    </source>
</evidence>
<dbReference type="STRING" id="683228.GA0070617_0345"/>
<sequence>MDRYEVRDALLAAGLSPDAFEIEGVHRPDPLPPDYWFLRRAGSEGWAVGVYERGVDDVRLRTPSESTACAFLHRALTGT</sequence>
<gene>
    <name evidence="1" type="ORF">GA0070617_0345</name>
</gene>